<evidence type="ECO:0000256" key="3">
    <source>
        <dbReference type="ARBA" id="ARBA00022729"/>
    </source>
</evidence>
<feature type="transmembrane region" description="Helical" evidence="4">
    <location>
        <begin position="6"/>
        <end position="25"/>
    </location>
</feature>
<dbReference type="PROSITE" id="PS51257">
    <property type="entry name" value="PROKAR_LIPOPROTEIN"/>
    <property type="match status" value="1"/>
</dbReference>
<feature type="domain" description="SsuA/THI5-like" evidence="5">
    <location>
        <begin position="49"/>
        <end position="258"/>
    </location>
</feature>
<protein>
    <submittedName>
        <fullName evidence="6">ABC transporter substrate-binding protein</fullName>
    </submittedName>
</protein>
<organism evidence="6 7">
    <name type="scientific">Candidatus Onthousia excrementipullorum</name>
    <dbReference type="NCBI Taxonomy" id="2840884"/>
    <lineage>
        <taxon>Bacteria</taxon>
        <taxon>Bacillati</taxon>
        <taxon>Bacillota</taxon>
        <taxon>Bacilli</taxon>
        <taxon>Candidatus Onthousia</taxon>
    </lineage>
</organism>
<sequence>MKKTIIYIGVILVIFLGACAVLFNFNKKDDSKDLETVRLAEVAHSIFYAPMYVAIEEGYFEDVGIDIELSLANGADKVSAAVLAGDADVGFAGSEATIYVYNGGEKDYLKTFARLTQKDGSFIVAREDIKDFTLDDLVGKTIIGGRAGGMPEMTLEWALTDAGIDPKNDVNIDTSVAFSAMSSAFIGGTGDFVALFEPNALQLEQEGYGYVVASLGELGGVVPYTAFFARDSYLNENEELIENFVKAIQKGIDFVHNSSDKEVAEAIIDQFPDTSLDDLTKIVERYRSIDAWPDNTEFSEEEFDHLQDIMINAKELDSKVPFSDLIYEK</sequence>
<evidence type="ECO:0000256" key="4">
    <source>
        <dbReference type="SAM" id="Phobius"/>
    </source>
</evidence>
<evidence type="ECO:0000256" key="2">
    <source>
        <dbReference type="ARBA" id="ARBA00010742"/>
    </source>
</evidence>
<dbReference type="InterPro" id="IPR015168">
    <property type="entry name" value="SsuA/THI5"/>
</dbReference>
<evidence type="ECO:0000256" key="1">
    <source>
        <dbReference type="ARBA" id="ARBA00004418"/>
    </source>
</evidence>
<proteinExistence type="inferred from homology"/>
<dbReference type="PANTHER" id="PTHR30024">
    <property type="entry name" value="ALIPHATIC SULFONATES-BINDING PROTEIN-RELATED"/>
    <property type="match status" value="1"/>
</dbReference>
<evidence type="ECO:0000313" key="7">
    <source>
        <dbReference type="Proteomes" id="UP000824232"/>
    </source>
</evidence>
<dbReference type="PANTHER" id="PTHR30024:SF47">
    <property type="entry name" value="TAURINE-BINDING PERIPLASMIC PROTEIN"/>
    <property type="match status" value="1"/>
</dbReference>
<dbReference type="EMBL" id="DVHC01000063">
    <property type="protein sequence ID" value="HIR59732.1"/>
    <property type="molecule type" value="Genomic_DNA"/>
</dbReference>
<keyword evidence="4" id="KW-1133">Transmembrane helix</keyword>
<evidence type="ECO:0000313" key="6">
    <source>
        <dbReference type="EMBL" id="HIR59732.1"/>
    </source>
</evidence>
<accession>A0A9D1DVG8</accession>
<reference evidence="6" key="2">
    <citation type="journal article" date="2021" name="PeerJ">
        <title>Extensive microbial diversity within the chicken gut microbiome revealed by metagenomics and culture.</title>
        <authorList>
            <person name="Gilroy R."/>
            <person name="Ravi A."/>
            <person name="Getino M."/>
            <person name="Pursley I."/>
            <person name="Horton D.L."/>
            <person name="Alikhan N.F."/>
            <person name="Baker D."/>
            <person name="Gharbi K."/>
            <person name="Hall N."/>
            <person name="Watson M."/>
            <person name="Adriaenssens E.M."/>
            <person name="Foster-Nyarko E."/>
            <person name="Jarju S."/>
            <person name="Secka A."/>
            <person name="Antonio M."/>
            <person name="Oren A."/>
            <person name="Chaudhuri R.R."/>
            <person name="La Ragione R."/>
            <person name="Hildebrand F."/>
            <person name="Pallen M.J."/>
        </authorList>
    </citation>
    <scope>NUCLEOTIDE SEQUENCE</scope>
    <source>
        <strain evidence="6">CHK184-20233</strain>
    </source>
</reference>
<dbReference type="AlphaFoldDB" id="A0A9D1DVG8"/>
<dbReference type="Proteomes" id="UP000824232">
    <property type="component" value="Unassembled WGS sequence"/>
</dbReference>
<keyword evidence="3" id="KW-0732">Signal</keyword>
<evidence type="ECO:0000259" key="5">
    <source>
        <dbReference type="Pfam" id="PF09084"/>
    </source>
</evidence>
<comment type="similarity">
    <text evidence="2">Belongs to the bacterial solute-binding protein SsuA/TauA family.</text>
</comment>
<comment type="caution">
    <text evidence="6">The sequence shown here is derived from an EMBL/GenBank/DDBJ whole genome shotgun (WGS) entry which is preliminary data.</text>
</comment>
<dbReference type="GO" id="GO:0042597">
    <property type="term" value="C:periplasmic space"/>
    <property type="evidence" value="ECO:0007669"/>
    <property type="project" value="UniProtKB-SubCell"/>
</dbReference>
<name>A0A9D1DVG8_9FIRM</name>
<keyword evidence="4" id="KW-0472">Membrane</keyword>
<dbReference type="SUPFAM" id="SSF53850">
    <property type="entry name" value="Periplasmic binding protein-like II"/>
    <property type="match status" value="1"/>
</dbReference>
<gene>
    <name evidence="6" type="ORF">IAB38_06745</name>
</gene>
<dbReference type="Pfam" id="PF09084">
    <property type="entry name" value="NMT1"/>
    <property type="match status" value="1"/>
</dbReference>
<comment type="subcellular location">
    <subcellularLocation>
        <location evidence="1">Periplasm</location>
    </subcellularLocation>
</comment>
<dbReference type="Gene3D" id="3.40.190.10">
    <property type="entry name" value="Periplasmic binding protein-like II"/>
    <property type="match status" value="2"/>
</dbReference>
<reference evidence="6" key="1">
    <citation type="submission" date="2020-10" db="EMBL/GenBank/DDBJ databases">
        <authorList>
            <person name="Gilroy R."/>
        </authorList>
    </citation>
    <scope>NUCLEOTIDE SEQUENCE</scope>
    <source>
        <strain evidence="6">CHK184-20233</strain>
    </source>
</reference>
<keyword evidence="4" id="KW-0812">Transmembrane</keyword>